<dbReference type="GO" id="GO:0010039">
    <property type="term" value="P:response to iron ion"/>
    <property type="evidence" value="ECO:0007669"/>
    <property type="project" value="TreeGrafter"/>
</dbReference>
<dbReference type="PANTHER" id="PTHR31645:SF4">
    <property type="entry name" value="METAL-NICOTIANAMINE TRANSPORTER YSL3"/>
    <property type="match status" value="1"/>
</dbReference>
<dbReference type="GO" id="GO:0035673">
    <property type="term" value="F:oligopeptide transmembrane transporter activity"/>
    <property type="evidence" value="ECO:0007669"/>
    <property type="project" value="InterPro"/>
</dbReference>
<keyword evidence="3" id="KW-0813">Transport</keyword>
<gene>
    <name evidence="8" type="ORF">Ahy_A03g016705</name>
</gene>
<dbReference type="GO" id="GO:0048316">
    <property type="term" value="P:seed development"/>
    <property type="evidence" value="ECO:0007669"/>
    <property type="project" value="TreeGrafter"/>
</dbReference>
<proteinExistence type="inferred from homology"/>
<sequence length="87" mass="9814">MYPQIEGEELNRIAPWEKQITVQGIIASLLIETIYSVIAMKLGLTTNLVLNLNISAALLAFVFIRTWTKLLSKANMLQYHSVGKRIP</sequence>
<name>A0A445E432_ARAHY</name>
<evidence type="ECO:0000256" key="5">
    <source>
        <dbReference type="ARBA" id="ARBA00022989"/>
    </source>
</evidence>
<comment type="caution">
    <text evidence="8">The sequence shown here is derived from an EMBL/GenBank/DDBJ whole genome shotgun (WGS) entry which is preliminary data.</text>
</comment>
<feature type="transmembrane region" description="Helical" evidence="7">
    <location>
        <begin position="20"/>
        <end position="42"/>
    </location>
</feature>
<keyword evidence="9" id="KW-1185">Reference proteome</keyword>
<evidence type="ECO:0000256" key="3">
    <source>
        <dbReference type="ARBA" id="ARBA00022448"/>
    </source>
</evidence>
<evidence type="ECO:0000256" key="1">
    <source>
        <dbReference type="ARBA" id="ARBA00004141"/>
    </source>
</evidence>
<comment type="subcellular location">
    <subcellularLocation>
        <location evidence="1">Membrane</location>
        <topology evidence="1">Multi-pass membrane protein</topology>
    </subcellularLocation>
</comment>
<organism evidence="8 9">
    <name type="scientific">Arachis hypogaea</name>
    <name type="common">Peanut</name>
    <dbReference type="NCBI Taxonomy" id="3818"/>
    <lineage>
        <taxon>Eukaryota</taxon>
        <taxon>Viridiplantae</taxon>
        <taxon>Streptophyta</taxon>
        <taxon>Embryophyta</taxon>
        <taxon>Tracheophyta</taxon>
        <taxon>Spermatophyta</taxon>
        <taxon>Magnoliopsida</taxon>
        <taxon>eudicotyledons</taxon>
        <taxon>Gunneridae</taxon>
        <taxon>Pentapetalae</taxon>
        <taxon>rosids</taxon>
        <taxon>fabids</taxon>
        <taxon>Fabales</taxon>
        <taxon>Fabaceae</taxon>
        <taxon>Papilionoideae</taxon>
        <taxon>50 kb inversion clade</taxon>
        <taxon>dalbergioids sensu lato</taxon>
        <taxon>Dalbergieae</taxon>
        <taxon>Pterocarpus clade</taxon>
        <taxon>Arachis</taxon>
    </lineage>
</organism>
<accession>A0A445E432</accession>
<dbReference type="Pfam" id="PF03169">
    <property type="entry name" value="OPT"/>
    <property type="match status" value="1"/>
</dbReference>
<dbReference type="AlphaFoldDB" id="A0A445E432"/>
<dbReference type="InterPro" id="IPR004813">
    <property type="entry name" value="OPT"/>
</dbReference>
<dbReference type="GO" id="GO:0005886">
    <property type="term" value="C:plasma membrane"/>
    <property type="evidence" value="ECO:0007669"/>
    <property type="project" value="TreeGrafter"/>
</dbReference>
<reference evidence="8 9" key="1">
    <citation type="submission" date="2019-01" db="EMBL/GenBank/DDBJ databases">
        <title>Sequencing of cultivated peanut Arachis hypogaea provides insights into genome evolution and oil improvement.</title>
        <authorList>
            <person name="Chen X."/>
        </authorList>
    </citation>
    <scope>NUCLEOTIDE SEQUENCE [LARGE SCALE GENOMIC DNA]</scope>
    <source>
        <strain evidence="9">cv. Fuhuasheng</strain>
        <tissue evidence="8">Leaves</tissue>
    </source>
</reference>
<dbReference type="Proteomes" id="UP000289738">
    <property type="component" value="Chromosome A03"/>
</dbReference>
<dbReference type="InterPro" id="IPR045035">
    <property type="entry name" value="YSL-like"/>
</dbReference>
<comment type="similarity">
    <text evidence="2">Belongs to the YSL (TC 2.A.67.2) family.</text>
</comment>
<evidence type="ECO:0000313" key="9">
    <source>
        <dbReference type="Proteomes" id="UP000289738"/>
    </source>
</evidence>
<dbReference type="STRING" id="3818.A0A445E432"/>
<evidence type="ECO:0000256" key="4">
    <source>
        <dbReference type="ARBA" id="ARBA00022692"/>
    </source>
</evidence>
<evidence type="ECO:0000256" key="6">
    <source>
        <dbReference type="ARBA" id="ARBA00023136"/>
    </source>
</evidence>
<feature type="transmembrane region" description="Helical" evidence="7">
    <location>
        <begin position="48"/>
        <end position="67"/>
    </location>
</feature>
<protein>
    <submittedName>
        <fullName evidence="8">Uncharacterized protein</fullName>
    </submittedName>
</protein>
<dbReference type="EMBL" id="SDMP01000003">
    <property type="protein sequence ID" value="RYR70192.1"/>
    <property type="molecule type" value="Genomic_DNA"/>
</dbReference>
<keyword evidence="4 7" id="KW-0812">Transmembrane</keyword>
<keyword evidence="6 7" id="KW-0472">Membrane</keyword>
<evidence type="ECO:0000313" key="8">
    <source>
        <dbReference type="EMBL" id="RYR70192.1"/>
    </source>
</evidence>
<dbReference type="GO" id="GO:0051980">
    <property type="term" value="F:iron-nicotianamine transmembrane transporter activity"/>
    <property type="evidence" value="ECO:0007669"/>
    <property type="project" value="TreeGrafter"/>
</dbReference>
<evidence type="ECO:0000256" key="7">
    <source>
        <dbReference type="SAM" id="Phobius"/>
    </source>
</evidence>
<keyword evidence="5 7" id="KW-1133">Transmembrane helix</keyword>
<evidence type="ECO:0000256" key="2">
    <source>
        <dbReference type="ARBA" id="ARBA00010276"/>
    </source>
</evidence>
<dbReference type="PANTHER" id="PTHR31645">
    <property type="entry name" value="OLIGOPEPTIDE TRANSPORTER YGL114W-RELATED"/>
    <property type="match status" value="1"/>
</dbReference>